<name>A0ABQ5DVK9_9ASTR</name>
<proteinExistence type="predicted"/>
<dbReference type="Proteomes" id="UP001151760">
    <property type="component" value="Unassembled WGS sequence"/>
</dbReference>
<protein>
    <submittedName>
        <fullName evidence="1">Uncharacterized protein</fullName>
    </submittedName>
</protein>
<evidence type="ECO:0000313" key="1">
    <source>
        <dbReference type="EMBL" id="GJT43200.1"/>
    </source>
</evidence>
<evidence type="ECO:0000313" key="2">
    <source>
        <dbReference type="Proteomes" id="UP001151760"/>
    </source>
</evidence>
<dbReference type="EMBL" id="BQNB010015708">
    <property type="protein sequence ID" value="GJT43200.1"/>
    <property type="molecule type" value="Genomic_DNA"/>
</dbReference>
<keyword evidence="2" id="KW-1185">Reference proteome</keyword>
<accession>A0ABQ5DVK9</accession>
<sequence length="248" mass="28167">MDFMSFMMGRVDGEFNFLPEGCLNNDESSPSAKFMNNEALMVDIEPITTIHPSKFAKNISDYNDAPSENDEAILIGASSKNLEEFPSAKELKDSFDCHWVVAHVTPPSWKQHLKEISLEKLYDIHDKAYMRQVVLDNMLNNRIRKLMSTLSKELIRSDEMGLLIARLVKVSMFHGRCAALEDVANLKEPFALEKMPGYRSSLKEEFDRVNDKLANASSLNKQSFACDRGLRPAPSFAHKVSNEDLWES</sequence>
<organism evidence="1 2">
    <name type="scientific">Tanacetum coccineum</name>
    <dbReference type="NCBI Taxonomy" id="301880"/>
    <lineage>
        <taxon>Eukaryota</taxon>
        <taxon>Viridiplantae</taxon>
        <taxon>Streptophyta</taxon>
        <taxon>Embryophyta</taxon>
        <taxon>Tracheophyta</taxon>
        <taxon>Spermatophyta</taxon>
        <taxon>Magnoliopsida</taxon>
        <taxon>eudicotyledons</taxon>
        <taxon>Gunneridae</taxon>
        <taxon>Pentapetalae</taxon>
        <taxon>asterids</taxon>
        <taxon>campanulids</taxon>
        <taxon>Asterales</taxon>
        <taxon>Asteraceae</taxon>
        <taxon>Asteroideae</taxon>
        <taxon>Anthemideae</taxon>
        <taxon>Anthemidinae</taxon>
        <taxon>Tanacetum</taxon>
    </lineage>
</organism>
<gene>
    <name evidence="1" type="ORF">Tco_0951915</name>
</gene>
<reference evidence="1" key="1">
    <citation type="journal article" date="2022" name="Int. J. Mol. Sci.">
        <title>Draft Genome of Tanacetum Coccineum: Genomic Comparison of Closely Related Tanacetum-Family Plants.</title>
        <authorList>
            <person name="Yamashiro T."/>
            <person name="Shiraishi A."/>
            <person name="Nakayama K."/>
            <person name="Satake H."/>
        </authorList>
    </citation>
    <scope>NUCLEOTIDE SEQUENCE</scope>
</reference>
<comment type="caution">
    <text evidence="1">The sequence shown here is derived from an EMBL/GenBank/DDBJ whole genome shotgun (WGS) entry which is preliminary data.</text>
</comment>
<reference evidence="1" key="2">
    <citation type="submission" date="2022-01" db="EMBL/GenBank/DDBJ databases">
        <authorList>
            <person name="Yamashiro T."/>
            <person name="Shiraishi A."/>
            <person name="Satake H."/>
            <person name="Nakayama K."/>
        </authorList>
    </citation>
    <scope>NUCLEOTIDE SEQUENCE</scope>
</reference>